<feature type="non-terminal residue" evidence="3">
    <location>
        <position position="1"/>
    </location>
</feature>
<feature type="region of interest" description="Disordered" evidence="1">
    <location>
        <begin position="927"/>
        <end position="957"/>
    </location>
</feature>
<reference evidence="3" key="1">
    <citation type="submission" date="2025-08" db="UniProtKB">
        <authorList>
            <consortium name="RefSeq"/>
        </authorList>
    </citation>
    <scope>IDENTIFICATION</scope>
    <source>
        <tissue evidence="3">Entire body</tissue>
    </source>
</reference>
<dbReference type="PANTHER" id="PTHR46145">
    <property type="entry name" value="HEPARANASE"/>
    <property type="match status" value="1"/>
</dbReference>
<dbReference type="GO" id="GO:0005615">
    <property type="term" value="C:extracellular space"/>
    <property type="evidence" value="ECO:0007669"/>
    <property type="project" value="TreeGrafter"/>
</dbReference>
<protein>
    <submittedName>
        <fullName evidence="3">Uncharacterized protein LOC108737642</fullName>
    </submittedName>
</protein>
<feature type="region of interest" description="Disordered" evidence="1">
    <location>
        <begin position="856"/>
        <end position="876"/>
    </location>
</feature>
<dbReference type="STRING" id="224129.A0A1W4X1A6"/>
<feature type="region of interest" description="Disordered" evidence="1">
    <location>
        <begin position="569"/>
        <end position="589"/>
    </location>
</feature>
<sequence length="1224" mass="143654">NSRHIIKDIQQKNQTLIWYFSFSYSYSFVKYLGPSYVLFSGPSTKFITFSDKEILYRSTGISHFLRKFEISPSTWKKFNSWLQNVGFVPVFSLNDNERNNGLWNAKNYLSLFNLTDKLNISCIWQIESENKDKSIHEYIQDYSVLRNTIATFPNSKDNWKIGANNFTNYLIDNSSVENVRSFINQLAAVSDVGIKQTNNVQENGLSLTEIFSKIHYKYPIWNIYLHKRTPENFASAIALAIETGNAAKMGYEVLFKQVDLNERLSDTPVFWFSFLHKHLMGRNVLDVKYPHLTSDVFAYTHCTKLQSAYSKTGSITVLAINNKTKEQHISLKILGSINFRTTQIESYVLSTSNENSKDTYFNGHKILFSYINTGKFFLKPDIKHNLGFRNVEVNLPPKSIGFYVFSHARTLYCSHEEPYSAEKSIVMEFDDNQSVKLENSENALEKKVEMNDKKVAEQAIVTKITSKNNNKTTAVAKPGGIEIELSDAEINLIIKERAKNKAEKKGLTLQTEKLDKMVNYIAQNFKTVDNTIILKPVKLDQVTRNKRELKQKYDTTKKRDINMELLRKKTKEPDSNRNKAILNDSDEESSKRFPLPKKIYVEIEGDFDINKDQKKYDLFKQKFTSESSTGKRNEKLKNYFKENPNPNHSVVITPGMIRRKINENTVNNKERNFESLEVEDSSEEFFGFFEQTQPRSRFRGATFQELEEFNFSPEGRDFFKKDDDIEISFSDEISHGVHRKGSKAKTAAKIREYYKNIEELRQSKIFGRSHVNSVEDCGIDSFDFKDFDYFKRFKRDLTEYSEEDIQKYIQFMKEQLKHMRIMQKQARLRKYTSTVKTQNSNSISKSSLNLTMNYNDIRSPPKNKRHHQDSMQRLEEENDDDILLGEPLKITIGKPYESDKVKINEKQKEAQIQMLKNRLMRKKKLEKQFGSIKNDQNTVEKKTESRNNSDLSNDEDRRLATRRTLLDMWNSNPERRFARSVKQTKSDELWKQNKLYKRLTPIKEWKPQDIIKLRKKSEREDSSNWISKPTNIQFPSKSNIVHKRYRRQSETKEIDNEIKPYFELPTKPKKSKWDKTVIKKTKSKNDVIPLVEEENETTTMSNLIKSWSFYNVNELSDSGELFRQNNTQTNEKDEQVKVFVFTEDSRKYKLESDDDSKFTKNNTKQNSTHQLEKNEKKIDKQFKSANTTTNFFENMLNVFESFFDKVSIKMSDYVKKISETLTHN</sequence>
<dbReference type="AlphaFoldDB" id="A0A1W4X1A6"/>
<dbReference type="GeneID" id="108737642"/>
<dbReference type="Proteomes" id="UP000192223">
    <property type="component" value="Unplaced"/>
</dbReference>
<dbReference type="OrthoDB" id="7736742at2759"/>
<evidence type="ECO:0000313" key="3">
    <source>
        <dbReference type="RefSeq" id="XP_018326105.1"/>
    </source>
</evidence>
<dbReference type="PANTHER" id="PTHR46145:SF4">
    <property type="entry name" value="HEPARANASE"/>
    <property type="match status" value="1"/>
</dbReference>
<evidence type="ECO:0000256" key="1">
    <source>
        <dbReference type="SAM" id="MobiDB-lite"/>
    </source>
</evidence>
<proteinExistence type="predicted"/>
<dbReference type="GO" id="GO:0031012">
    <property type="term" value="C:extracellular matrix"/>
    <property type="evidence" value="ECO:0007669"/>
    <property type="project" value="TreeGrafter"/>
</dbReference>
<feature type="region of interest" description="Disordered" evidence="1">
    <location>
        <begin position="1152"/>
        <end position="1172"/>
    </location>
</feature>
<dbReference type="InParanoid" id="A0A1W4X1A6"/>
<name>A0A1W4X1A6_AGRPL</name>
<organism evidence="2 3">
    <name type="scientific">Agrilus planipennis</name>
    <name type="common">Emerald ash borer</name>
    <name type="synonym">Agrilus marcopoli</name>
    <dbReference type="NCBI Taxonomy" id="224129"/>
    <lineage>
        <taxon>Eukaryota</taxon>
        <taxon>Metazoa</taxon>
        <taxon>Ecdysozoa</taxon>
        <taxon>Arthropoda</taxon>
        <taxon>Hexapoda</taxon>
        <taxon>Insecta</taxon>
        <taxon>Pterygota</taxon>
        <taxon>Neoptera</taxon>
        <taxon>Endopterygota</taxon>
        <taxon>Coleoptera</taxon>
        <taxon>Polyphaga</taxon>
        <taxon>Elateriformia</taxon>
        <taxon>Buprestoidea</taxon>
        <taxon>Buprestidae</taxon>
        <taxon>Agrilinae</taxon>
        <taxon>Agrilus</taxon>
    </lineage>
</organism>
<accession>A0A1W4X1A6</accession>
<dbReference type="KEGG" id="apln:108737642"/>
<feature type="compositionally biased region" description="Basic and acidic residues" evidence="1">
    <location>
        <begin position="938"/>
        <end position="947"/>
    </location>
</feature>
<feature type="compositionally biased region" description="Polar residues" evidence="1">
    <location>
        <begin position="1159"/>
        <end position="1169"/>
    </location>
</feature>
<dbReference type="RefSeq" id="XP_018326105.1">
    <property type="nucleotide sequence ID" value="XM_018470603.2"/>
</dbReference>
<gene>
    <name evidence="3" type="primary">LOC108737642</name>
</gene>
<keyword evidence="2" id="KW-1185">Reference proteome</keyword>
<evidence type="ECO:0000313" key="2">
    <source>
        <dbReference type="Proteomes" id="UP000192223"/>
    </source>
</evidence>